<evidence type="ECO:0000259" key="6">
    <source>
        <dbReference type="Pfam" id="PF08543"/>
    </source>
</evidence>
<evidence type="ECO:0000256" key="5">
    <source>
        <dbReference type="ARBA" id="ARBA00022977"/>
    </source>
</evidence>
<dbReference type="InterPro" id="IPR004399">
    <property type="entry name" value="HMP/HMP-P_kinase_dom"/>
</dbReference>
<dbReference type="SUPFAM" id="SSF53613">
    <property type="entry name" value="Ribokinase-like"/>
    <property type="match status" value="1"/>
</dbReference>
<dbReference type="GO" id="GO:0016301">
    <property type="term" value="F:kinase activity"/>
    <property type="evidence" value="ECO:0007669"/>
    <property type="project" value="UniProtKB-KW"/>
</dbReference>
<evidence type="ECO:0000256" key="1">
    <source>
        <dbReference type="ARBA" id="ARBA00000151"/>
    </source>
</evidence>
<dbReference type="Pfam" id="PF08543">
    <property type="entry name" value="Phos_pyr_kin"/>
    <property type="match status" value="2"/>
</dbReference>
<comment type="caution">
    <text evidence="7">The sequence shown here is derived from an EMBL/GenBank/DDBJ whole genome shotgun (WGS) entry which is preliminary data.</text>
</comment>
<keyword evidence="5" id="KW-0784">Thiamine biosynthesis</keyword>
<accession>A0ABV6REQ3</accession>
<dbReference type="Proteomes" id="UP001589793">
    <property type="component" value="Unassembled WGS sequence"/>
</dbReference>
<organism evidence="7 8">
    <name type="scientific">Brachybacterium hainanense</name>
    <dbReference type="NCBI Taxonomy" id="1541174"/>
    <lineage>
        <taxon>Bacteria</taxon>
        <taxon>Bacillati</taxon>
        <taxon>Actinomycetota</taxon>
        <taxon>Actinomycetes</taxon>
        <taxon>Micrococcales</taxon>
        <taxon>Dermabacteraceae</taxon>
        <taxon>Brachybacterium</taxon>
    </lineage>
</organism>
<evidence type="ECO:0000256" key="3">
    <source>
        <dbReference type="ARBA" id="ARBA00003848"/>
    </source>
</evidence>
<evidence type="ECO:0000313" key="7">
    <source>
        <dbReference type="EMBL" id="MFC0675468.1"/>
    </source>
</evidence>
<keyword evidence="7" id="KW-0808">Transferase</keyword>
<dbReference type="Gene3D" id="3.40.1190.20">
    <property type="match status" value="1"/>
</dbReference>
<comment type="function">
    <text evidence="3">Catalyzes the phosphorylation of hydroxymethylpyrimidine phosphate (HMP-P) to HMP-PP, and of HMP to HMP-P.</text>
</comment>
<reference evidence="7 8" key="1">
    <citation type="submission" date="2024-09" db="EMBL/GenBank/DDBJ databases">
        <authorList>
            <person name="Sun Q."/>
            <person name="Mori K."/>
        </authorList>
    </citation>
    <scope>NUCLEOTIDE SEQUENCE [LARGE SCALE GENOMIC DNA]</scope>
    <source>
        <strain evidence="7 8">CICC 10874</strain>
    </source>
</reference>
<feature type="domain" description="Pyridoxamine kinase/Phosphomethylpyrimidine kinase" evidence="6">
    <location>
        <begin position="193"/>
        <end position="304"/>
    </location>
</feature>
<sequence>MRTSLPAPGPLDGIVPDRIPNVLTVAGTDPSGGAGIQADLKTFSALGAYGMSVITAVVAQNTRGVQEVVVLEPGFVRTQIRSVLEDVRVDAVKLGMLATPQIAEVVADELAARPDLPLVIDPVMVAKSGDRLISDETVDLVRERLVPRAALITPNLPEAAVLLGAPPELGAWRAAAPGGTGRAAGPGEGMRGEATSLAQMREQLPSLLDLGSAWVLLKGGHLAGDRSVDLLVGAASPDSVRELVAPRIATTSDHGTGCTLSAAITALLPRRGMEEAVLEAKEYLTGALAHAGELEVGGGHGPVHHFHALWG</sequence>
<keyword evidence="8" id="KW-1185">Reference proteome</keyword>
<dbReference type="InterPro" id="IPR029056">
    <property type="entry name" value="Ribokinase-like"/>
</dbReference>
<name>A0ABV6REQ3_9MICO</name>
<dbReference type="CDD" id="cd01169">
    <property type="entry name" value="HMPP_kinase"/>
    <property type="match status" value="1"/>
</dbReference>
<gene>
    <name evidence="7" type="ORF">ACFFF6_16070</name>
</gene>
<dbReference type="RefSeq" id="WP_376982497.1">
    <property type="nucleotide sequence ID" value="NZ_JBHLSV010000024.1"/>
</dbReference>
<proteinExistence type="predicted"/>
<comment type="pathway">
    <text evidence="4">Cofactor biosynthesis; thiamine diphosphate biosynthesis; 4-amino-2-methyl-5-diphosphomethylpyrimidine from 5-amino-1-(5-phospho-D-ribosyl)imidazole: step 3/3.</text>
</comment>
<dbReference type="PANTHER" id="PTHR20858">
    <property type="entry name" value="PHOSPHOMETHYLPYRIMIDINE KINASE"/>
    <property type="match status" value="1"/>
</dbReference>
<evidence type="ECO:0000256" key="4">
    <source>
        <dbReference type="ARBA" id="ARBA00004769"/>
    </source>
</evidence>
<protein>
    <submittedName>
        <fullName evidence="7">Hydroxymethylpyrimidine/phosphomethylpyrimidine kinase</fullName>
    </submittedName>
</protein>
<comment type="catalytic activity">
    <reaction evidence="2">
        <text>4-amino-2-methyl-5-(phosphooxymethyl)pyrimidine + ATP = 4-amino-2-methyl-5-(diphosphooxymethyl)pyrimidine + ADP</text>
        <dbReference type="Rhea" id="RHEA:19893"/>
        <dbReference type="ChEBI" id="CHEBI:30616"/>
        <dbReference type="ChEBI" id="CHEBI:57841"/>
        <dbReference type="ChEBI" id="CHEBI:58354"/>
        <dbReference type="ChEBI" id="CHEBI:456216"/>
        <dbReference type="EC" id="2.7.4.7"/>
    </reaction>
</comment>
<dbReference type="EMBL" id="JBHLSV010000024">
    <property type="protein sequence ID" value="MFC0675468.1"/>
    <property type="molecule type" value="Genomic_DNA"/>
</dbReference>
<feature type="domain" description="Pyridoxamine kinase/Phosphomethylpyrimidine kinase" evidence="6">
    <location>
        <begin position="29"/>
        <end position="165"/>
    </location>
</feature>
<keyword evidence="7" id="KW-0418">Kinase</keyword>
<comment type="catalytic activity">
    <reaction evidence="1">
        <text>4-amino-5-hydroxymethyl-2-methylpyrimidine + ATP = 4-amino-2-methyl-5-(phosphooxymethyl)pyrimidine + ADP + H(+)</text>
        <dbReference type="Rhea" id="RHEA:23096"/>
        <dbReference type="ChEBI" id="CHEBI:15378"/>
        <dbReference type="ChEBI" id="CHEBI:16892"/>
        <dbReference type="ChEBI" id="CHEBI:30616"/>
        <dbReference type="ChEBI" id="CHEBI:58354"/>
        <dbReference type="ChEBI" id="CHEBI:456216"/>
        <dbReference type="EC" id="2.7.1.49"/>
    </reaction>
</comment>
<dbReference type="PANTHER" id="PTHR20858:SF17">
    <property type="entry name" value="HYDROXYMETHYLPYRIMIDINE_PHOSPHOMETHYLPYRIMIDINE KINASE THI20-RELATED"/>
    <property type="match status" value="1"/>
</dbReference>
<dbReference type="InterPro" id="IPR013749">
    <property type="entry name" value="PM/HMP-P_kinase-1"/>
</dbReference>
<evidence type="ECO:0000256" key="2">
    <source>
        <dbReference type="ARBA" id="ARBA00000565"/>
    </source>
</evidence>
<evidence type="ECO:0000313" key="8">
    <source>
        <dbReference type="Proteomes" id="UP001589793"/>
    </source>
</evidence>